<evidence type="ECO:0000256" key="1">
    <source>
        <dbReference type="ARBA" id="ARBA00000085"/>
    </source>
</evidence>
<feature type="transmembrane region" description="Helical" evidence="9">
    <location>
        <begin position="127"/>
        <end position="145"/>
    </location>
</feature>
<keyword evidence="9" id="KW-0812">Transmembrane</keyword>
<dbReference type="InterPro" id="IPR050482">
    <property type="entry name" value="Sensor_HK_TwoCompSys"/>
</dbReference>
<evidence type="ECO:0000256" key="3">
    <source>
        <dbReference type="ARBA" id="ARBA00022553"/>
    </source>
</evidence>
<keyword evidence="8" id="KW-0902">Two-component regulatory system</keyword>
<gene>
    <name evidence="11" type="ORF">KOI35_26930</name>
</gene>
<dbReference type="PANTHER" id="PTHR24421">
    <property type="entry name" value="NITRATE/NITRITE SENSOR PROTEIN NARX-RELATED"/>
    <property type="match status" value="1"/>
</dbReference>
<evidence type="ECO:0000313" key="11">
    <source>
        <dbReference type="EMBL" id="MBU2667147.1"/>
    </source>
</evidence>
<dbReference type="CDD" id="cd16917">
    <property type="entry name" value="HATPase_UhpB-NarQ-NarX-like"/>
    <property type="match status" value="1"/>
</dbReference>
<keyword evidence="7" id="KW-0067">ATP-binding</keyword>
<feature type="transmembrane region" description="Helical" evidence="9">
    <location>
        <begin position="72"/>
        <end position="95"/>
    </location>
</feature>
<evidence type="ECO:0000313" key="12">
    <source>
        <dbReference type="Proteomes" id="UP001519654"/>
    </source>
</evidence>
<dbReference type="Pfam" id="PF07730">
    <property type="entry name" value="HisKA_3"/>
    <property type="match status" value="1"/>
</dbReference>
<comment type="caution">
    <text evidence="11">The sequence shown here is derived from an EMBL/GenBank/DDBJ whole genome shotgun (WGS) entry which is preliminary data.</text>
</comment>
<dbReference type="EMBL" id="JAHKKG010000008">
    <property type="protein sequence ID" value="MBU2667147.1"/>
    <property type="molecule type" value="Genomic_DNA"/>
</dbReference>
<keyword evidence="9" id="KW-1133">Transmembrane helix</keyword>
<sequence>MRTPTRTGLSRTMSLLVPVIAWTIDVAHEQMLPEFRTPSLAVSALVFATLYLRGTRPVLVLMVQLAWSAGAWSWPVPWLGVAYPLAGSLVALQALAARRSPALSCGGLAATTIVFFLQLILSESSSWPELLASFVITVTAWALGYRRYAAAAAQDAATSDALRTERLRLARDLHDIVTHAISAIVLQAAGARAVIAADPDRATRALDAIETSSVRAMDELRRLLGLLRSAGGDVTPDLDRQPGLRDIGELLDWARANGLTPATTVRGEPGRLDDFTSLAAYRLVQEGLTNTLKHAGPGTAVELLLHWGDKHLDIRLQDRPSGRRSLGRGRLNSGHGLLGLHERIAVVGGTLRTQPTDDGFVLEARLPLDQHHRNAAAGPASTGRLAA</sequence>
<dbReference type="InterPro" id="IPR011712">
    <property type="entry name" value="Sig_transdc_His_kin_sub3_dim/P"/>
</dbReference>
<organism evidence="11 12">
    <name type="scientific">Paractinoplanes bogorensis</name>
    <dbReference type="NCBI Taxonomy" id="1610840"/>
    <lineage>
        <taxon>Bacteria</taxon>
        <taxon>Bacillati</taxon>
        <taxon>Actinomycetota</taxon>
        <taxon>Actinomycetes</taxon>
        <taxon>Micromonosporales</taxon>
        <taxon>Micromonosporaceae</taxon>
        <taxon>Paractinoplanes</taxon>
    </lineage>
</organism>
<dbReference type="EC" id="2.7.13.3" evidence="2"/>
<feature type="transmembrane region" description="Helical" evidence="9">
    <location>
        <begin position="12"/>
        <end position="28"/>
    </location>
</feature>
<dbReference type="RefSeq" id="WP_215791400.1">
    <property type="nucleotide sequence ID" value="NZ_JAHKKG010000008.1"/>
</dbReference>
<protein>
    <recommendedName>
        <fullName evidence="2">histidine kinase</fullName>
        <ecNumber evidence="2">2.7.13.3</ecNumber>
    </recommendedName>
</protein>
<evidence type="ECO:0000256" key="7">
    <source>
        <dbReference type="ARBA" id="ARBA00022840"/>
    </source>
</evidence>
<keyword evidence="3" id="KW-0597">Phosphoprotein</keyword>
<evidence type="ECO:0000256" key="2">
    <source>
        <dbReference type="ARBA" id="ARBA00012438"/>
    </source>
</evidence>
<evidence type="ECO:0000256" key="5">
    <source>
        <dbReference type="ARBA" id="ARBA00022741"/>
    </source>
</evidence>
<dbReference type="Proteomes" id="UP001519654">
    <property type="component" value="Unassembled WGS sequence"/>
</dbReference>
<dbReference type="PANTHER" id="PTHR24421:SF10">
    <property type="entry name" value="NITRATE_NITRITE SENSOR PROTEIN NARQ"/>
    <property type="match status" value="1"/>
</dbReference>
<dbReference type="InterPro" id="IPR036890">
    <property type="entry name" value="HATPase_C_sf"/>
</dbReference>
<evidence type="ECO:0000256" key="6">
    <source>
        <dbReference type="ARBA" id="ARBA00022777"/>
    </source>
</evidence>
<evidence type="ECO:0000256" key="8">
    <source>
        <dbReference type="ARBA" id="ARBA00023012"/>
    </source>
</evidence>
<accession>A0ABS5YUM4</accession>
<keyword evidence="12" id="KW-1185">Reference proteome</keyword>
<dbReference type="Gene3D" id="3.30.565.10">
    <property type="entry name" value="Histidine kinase-like ATPase, C-terminal domain"/>
    <property type="match status" value="1"/>
</dbReference>
<proteinExistence type="predicted"/>
<comment type="catalytic activity">
    <reaction evidence="1">
        <text>ATP + protein L-histidine = ADP + protein N-phospho-L-histidine.</text>
        <dbReference type="EC" id="2.7.13.3"/>
    </reaction>
</comment>
<name>A0ABS5YUM4_9ACTN</name>
<feature type="transmembrane region" description="Helical" evidence="9">
    <location>
        <begin position="102"/>
        <end position="121"/>
    </location>
</feature>
<keyword evidence="9" id="KW-0472">Membrane</keyword>
<evidence type="ECO:0000259" key="10">
    <source>
        <dbReference type="Pfam" id="PF07730"/>
    </source>
</evidence>
<evidence type="ECO:0000256" key="9">
    <source>
        <dbReference type="SAM" id="Phobius"/>
    </source>
</evidence>
<dbReference type="SUPFAM" id="SSF55874">
    <property type="entry name" value="ATPase domain of HSP90 chaperone/DNA topoisomerase II/histidine kinase"/>
    <property type="match status" value="1"/>
</dbReference>
<keyword evidence="5" id="KW-0547">Nucleotide-binding</keyword>
<reference evidence="11 12" key="1">
    <citation type="submission" date="2021-06" db="EMBL/GenBank/DDBJ databases">
        <title>Actinoplanes lichenicola sp. nov., and Actinoplanes ovalisporus sp. nov., isolated from lichen in Thailand.</title>
        <authorList>
            <person name="Saeng-In P."/>
            <person name="Kanchanasin P."/>
            <person name="Yuki M."/>
            <person name="Kudo T."/>
            <person name="Ohkuma M."/>
            <person name="Phongsopitanun W."/>
            <person name="Tanasupawat S."/>
        </authorList>
    </citation>
    <scope>NUCLEOTIDE SEQUENCE [LARGE SCALE GENOMIC DNA]</scope>
    <source>
        <strain evidence="11 12">NBRC 110975</strain>
    </source>
</reference>
<dbReference type="Gene3D" id="1.20.5.1930">
    <property type="match status" value="1"/>
</dbReference>
<keyword evidence="6" id="KW-0418">Kinase</keyword>
<keyword evidence="4" id="KW-0808">Transferase</keyword>
<evidence type="ECO:0000256" key="4">
    <source>
        <dbReference type="ARBA" id="ARBA00022679"/>
    </source>
</evidence>
<feature type="domain" description="Signal transduction histidine kinase subgroup 3 dimerisation and phosphoacceptor" evidence="10">
    <location>
        <begin position="165"/>
        <end position="230"/>
    </location>
</feature>